<comment type="caution">
    <text evidence="4">The sequence shown here is derived from an EMBL/GenBank/DDBJ whole genome shotgun (WGS) entry which is preliminary data.</text>
</comment>
<keyword evidence="7" id="KW-1185">Reference proteome</keyword>
<dbReference type="InterPro" id="IPR039422">
    <property type="entry name" value="MarR/SlyA-like"/>
</dbReference>
<dbReference type="EMBL" id="PZAO01000003">
    <property type="protein sequence ID" value="PTG70982.1"/>
    <property type="molecule type" value="Genomic_DNA"/>
</dbReference>
<dbReference type="InterPro" id="IPR036390">
    <property type="entry name" value="WH_DNA-bd_sf"/>
</dbReference>
<dbReference type="Pfam" id="PF12802">
    <property type="entry name" value="MarR_2"/>
    <property type="match status" value="1"/>
</dbReference>
<dbReference type="EMBL" id="JAVGJF010000056">
    <property type="protein sequence ID" value="MDQ7176024.1"/>
    <property type="molecule type" value="Genomic_DNA"/>
</dbReference>
<evidence type="ECO:0000313" key="5">
    <source>
        <dbReference type="EMBL" id="PTG28185.1"/>
    </source>
</evidence>
<evidence type="ECO:0000256" key="1">
    <source>
        <dbReference type="ARBA" id="ARBA00023125"/>
    </source>
</evidence>
<dbReference type="GO" id="GO:0003700">
    <property type="term" value="F:DNA-binding transcription factor activity"/>
    <property type="evidence" value="ECO:0007669"/>
    <property type="project" value="InterPro"/>
</dbReference>
<feature type="domain" description="HTH marR-type" evidence="2">
    <location>
        <begin position="12"/>
        <end position="143"/>
    </location>
</feature>
<organism evidence="4 9">
    <name type="scientific">Staphylococcus chromogenes</name>
    <name type="common">Staphylococcus hyicus subsp. chromogenes</name>
    <dbReference type="NCBI Taxonomy" id="46126"/>
    <lineage>
        <taxon>Bacteria</taxon>
        <taxon>Bacillati</taxon>
        <taxon>Bacillota</taxon>
        <taxon>Bacilli</taxon>
        <taxon>Bacillales</taxon>
        <taxon>Staphylococcaceae</taxon>
        <taxon>Staphylococcus</taxon>
    </lineage>
</organism>
<dbReference type="GO" id="GO:0006950">
    <property type="term" value="P:response to stress"/>
    <property type="evidence" value="ECO:0007669"/>
    <property type="project" value="TreeGrafter"/>
</dbReference>
<dbReference type="Proteomes" id="UP000242704">
    <property type="component" value="Unassembled WGS sequence"/>
</dbReference>
<dbReference type="InterPro" id="IPR000835">
    <property type="entry name" value="HTH_MarR-typ"/>
</dbReference>
<dbReference type="PANTHER" id="PTHR33164:SF43">
    <property type="entry name" value="HTH-TYPE TRANSCRIPTIONAL REPRESSOR YETL"/>
    <property type="match status" value="1"/>
</dbReference>
<evidence type="ECO:0000313" key="4">
    <source>
        <dbReference type="EMBL" id="PTG13516.1"/>
    </source>
</evidence>
<dbReference type="EMBL" id="PZCM01000003">
    <property type="protein sequence ID" value="PTG28185.1"/>
    <property type="molecule type" value="Genomic_DNA"/>
</dbReference>
<dbReference type="PROSITE" id="PS50995">
    <property type="entry name" value="HTH_MARR_2"/>
    <property type="match status" value="1"/>
</dbReference>
<dbReference type="EMBL" id="PZBZ01000035">
    <property type="protein sequence ID" value="PTG13516.1"/>
    <property type="molecule type" value="Genomic_DNA"/>
</dbReference>
<evidence type="ECO:0000313" key="6">
    <source>
        <dbReference type="EMBL" id="PTG70982.1"/>
    </source>
</evidence>
<evidence type="ECO:0000313" key="7">
    <source>
        <dbReference type="Proteomes" id="UP000242008"/>
    </source>
</evidence>
<evidence type="ECO:0000313" key="10">
    <source>
        <dbReference type="Proteomes" id="UP001240157"/>
    </source>
</evidence>
<dbReference type="Proteomes" id="UP001240157">
    <property type="component" value="Unassembled WGS sequence"/>
</dbReference>
<dbReference type="SMART" id="SM00347">
    <property type="entry name" value="HTH_MARR"/>
    <property type="match status" value="1"/>
</dbReference>
<dbReference type="Gene3D" id="1.10.10.10">
    <property type="entry name" value="Winged helix-like DNA-binding domain superfamily/Winged helix DNA-binding domain"/>
    <property type="match status" value="1"/>
</dbReference>
<accession>A0AAE5T0P6</accession>
<gene>
    <name evidence="5" type="ORF">BU638_03595</name>
    <name evidence="4" type="ORF">BU653_07325</name>
    <name evidence="6" type="ORF">BU676_01880</name>
    <name evidence="3" type="ORF">RCF65_08495</name>
</gene>
<evidence type="ECO:0000313" key="8">
    <source>
        <dbReference type="Proteomes" id="UP000242144"/>
    </source>
</evidence>
<dbReference type="Proteomes" id="UP000242144">
    <property type="component" value="Unassembled WGS sequence"/>
</dbReference>
<protein>
    <submittedName>
        <fullName evidence="4">MarR family transcriptional regulator</fullName>
    </submittedName>
</protein>
<evidence type="ECO:0000313" key="3">
    <source>
        <dbReference type="EMBL" id="MDQ7176024.1"/>
    </source>
</evidence>
<reference evidence="3 10" key="3">
    <citation type="submission" date="2023-08" db="EMBL/GenBank/DDBJ databases">
        <title>Whole genome sequencing of Staphylococcus chromogenes NNSch 2386.</title>
        <authorList>
            <person name="Kropotov V.S."/>
            <person name="Boriskina E.V."/>
            <person name="Gordinskaya N.A."/>
            <person name="Shkurkina I.S."/>
            <person name="Kryazhev D.V."/>
            <person name="Alekseeva A.E."/>
            <person name="Makhova M.A."/>
        </authorList>
    </citation>
    <scope>NUCLEOTIDE SEQUENCE [LARGE SCALE GENOMIC DNA]</scope>
    <source>
        <strain evidence="3 10">NNSch 2386</strain>
    </source>
</reference>
<reference evidence="7 8" key="1">
    <citation type="journal article" date="2016" name="Front. Microbiol.">
        <title>Comprehensive Phylogenetic Analysis of Bovine Non-aureus Staphylococci Species Based on Whole-Genome Sequencing.</title>
        <authorList>
            <person name="Naushad S."/>
            <person name="Barkema H.W."/>
            <person name="Luby C."/>
            <person name="Condas L.A."/>
            <person name="Nobrega D.B."/>
            <person name="Carson D.A."/>
            <person name="De Buck J."/>
        </authorList>
    </citation>
    <scope>NUCLEOTIDE SEQUENCE [LARGE SCALE GENOMIC DNA]</scope>
    <source>
        <strain evidence="5 8">SNUC 105</strain>
        <strain evidence="6 7">SNUC 1363</strain>
        <strain evidence="4 9">SNUC 505</strain>
    </source>
</reference>
<proteinExistence type="predicted"/>
<dbReference type="GeneID" id="93654886"/>
<reference evidence="4" key="2">
    <citation type="submission" date="2018-03" db="EMBL/GenBank/DDBJ databases">
        <authorList>
            <person name="Naushad S."/>
        </authorList>
    </citation>
    <scope>NUCLEOTIDE SEQUENCE</scope>
    <source>
        <strain evidence="5">SNUC 105</strain>
        <strain evidence="6">SNUC 1363</strain>
        <strain evidence="4">SNUC 505</strain>
    </source>
</reference>
<dbReference type="Proteomes" id="UP000242008">
    <property type="component" value="Unassembled WGS sequence"/>
</dbReference>
<evidence type="ECO:0000313" key="9">
    <source>
        <dbReference type="Proteomes" id="UP000242704"/>
    </source>
</evidence>
<dbReference type="AlphaFoldDB" id="A0AAE5T0P6"/>
<sequence length="152" mass="17546">MTKEMAKHVGFMGEFMTNLNALTAALLKDLRNKYGISNEQSSVLLMLSHDKALTLTEITLRQGVNKAAVSRRVKKLVELQLVKWVHLEHSYDKRLKYISLTEAGVQYVRESRRIISDLASEMLFDIPLDQIEQTYDVLAQIDERVKSHLRKM</sequence>
<dbReference type="GO" id="GO:0003677">
    <property type="term" value="F:DNA binding"/>
    <property type="evidence" value="ECO:0007669"/>
    <property type="project" value="UniProtKB-KW"/>
</dbReference>
<dbReference type="InterPro" id="IPR036388">
    <property type="entry name" value="WH-like_DNA-bd_sf"/>
</dbReference>
<dbReference type="RefSeq" id="WP_037575010.1">
    <property type="nucleotide sequence ID" value="NZ_BMDK01000002.1"/>
</dbReference>
<dbReference type="SUPFAM" id="SSF46785">
    <property type="entry name" value="Winged helix' DNA-binding domain"/>
    <property type="match status" value="1"/>
</dbReference>
<dbReference type="PANTHER" id="PTHR33164">
    <property type="entry name" value="TRANSCRIPTIONAL REGULATOR, MARR FAMILY"/>
    <property type="match status" value="1"/>
</dbReference>
<evidence type="ECO:0000259" key="2">
    <source>
        <dbReference type="PROSITE" id="PS50995"/>
    </source>
</evidence>
<keyword evidence="1" id="KW-0238">DNA-binding</keyword>
<name>A0AAE5T0P6_STACR</name>